<gene>
    <name evidence="1" type="ORF">THAPSDRAFT_4824</name>
</gene>
<sequence length="159" mass="17448">MKTTNLFTALAASELYLAVSFTPGYKSILSTTHHIATELASHQRRSSIALAKRPPAIAKAIKTAIETSKKYGPASYKARLAWEAVEALENPKNGVLQLKQLDEDALADEEYDAKVDELKTLIDDQVSKVDRLKEMAKEIKVRVVLVVVSSVLNLIEIAG</sequence>
<dbReference type="InParanoid" id="B8C0E3"/>
<reference evidence="1 2" key="1">
    <citation type="journal article" date="2004" name="Science">
        <title>The genome of the diatom Thalassiosira pseudonana: ecology, evolution, and metabolism.</title>
        <authorList>
            <person name="Armbrust E.V."/>
            <person name="Berges J.A."/>
            <person name="Bowler C."/>
            <person name="Green B.R."/>
            <person name="Martinez D."/>
            <person name="Putnam N.H."/>
            <person name="Zhou S."/>
            <person name="Allen A.E."/>
            <person name="Apt K.E."/>
            <person name="Bechner M."/>
            <person name="Brzezinski M.A."/>
            <person name="Chaal B.K."/>
            <person name="Chiovitti A."/>
            <person name="Davis A.K."/>
            <person name="Demarest M.S."/>
            <person name="Detter J.C."/>
            <person name="Glavina T."/>
            <person name="Goodstein D."/>
            <person name="Hadi M.Z."/>
            <person name="Hellsten U."/>
            <person name="Hildebrand M."/>
            <person name="Jenkins B.D."/>
            <person name="Jurka J."/>
            <person name="Kapitonov V.V."/>
            <person name="Kroger N."/>
            <person name="Lau W.W."/>
            <person name="Lane T.W."/>
            <person name="Larimer F.W."/>
            <person name="Lippmeier J.C."/>
            <person name="Lucas S."/>
            <person name="Medina M."/>
            <person name="Montsant A."/>
            <person name="Obornik M."/>
            <person name="Parker M.S."/>
            <person name="Palenik B."/>
            <person name="Pazour G.J."/>
            <person name="Richardson P.M."/>
            <person name="Rynearson T.A."/>
            <person name="Saito M.A."/>
            <person name="Schwartz D.C."/>
            <person name="Thamatrakoln K."/>
            <person name="Valentin K."/>
            <person name="Vardi A."/>
            <person name="Wilkerson F.P."/>
            <person name="Rokhsar D.S."/>
        </authorList>
    </citation>
    <scope>NUCLEOTIDE SEQUENCE [LARGE SCALE GENOMIC DNA]</scope>
    <source>
        <strain evidence="1 2">CCMP1335</strain>
    </source>
</reference>
<dbReference type="RefSeq" id="XP_002289512.1">
    <property type="nucleotide sequence ID" value="XM_002289476.1"/>
</dbReference>
<evidence type="ECO:0000313" key="2">
    <source>
        <dbReference type="Proteomes" id="UP000001449"/>
    </source>
</evidence>
<dbReference type="PaxDb" id="35128-Thaps4824"/>
<dbReference type="GeneID" id="7452210"/>
<protein>
    <submittedName>
        <fullName evidence="1">Uncharacterized protein</fullName>
    </submittedName>
</protein>
<name>B8C0E3_THAPS</name>
<dbReference type="EMBL" id="CM000641">
    <property type="protein sequence ID" value="EED93049.1"/>
    <property type="molecule type" value="Genomic_DNA"/>
</dbReference>
<dbReference type="Proteomes" id="UP000001449">
    <property type="component" value="Chromosome 4"/>
</dbReference>
<dbReference type="AlphaFoldDB" id="B8C0E3"/>
<reference evidence="1 2" key="2">
    <citation type="journal article" date="2008" name="Nature">
        <title>The Phaeodactylum genome reveals the evolutionary history of diatom genomes.</title>
        <authorList>
            <person name="Bowler C."/>
            <person name="Allen A.E."/>
            <person name="Badger J.H."/>
            <person name="Grimwood J."/>
            <person name="Jabbari K."/>
            <person name="Kuo A."/>
            <person name="Maheswari U."/>
            <person name="Martens C."/>
            <person name="Maumus F."/>
            <person name="Otillar R.P."/>
            <person name="Rayko E."/>
            <person name="Salamov A."/>
            <person name="Vandepoele K."/>
            <person name="Beszteri B."/>
            <person name="Gruber A."/>
            <person name="Heijde M."/>
            <person name="Katinka M."/>
            <person name="Mock T."/>
            <person name="Valentin K."/>
            <person name="Verret F."/>
            <person name="Berges J.A."/>
            <person name="Brownlee C."/>
            <person name="Cadoret J.P."/>
            <person name="Chiovitti A."/>
            <person name="Choi C.J."/>
            <person name="Coesel S."/>
            <person name="De Martino A."/>
            <person name="Detter J.C."/>
            <person name="Durkin C."/>
            <person name="Falciatore A."/>
            <person name="Fournet J."/>
            <person name="Haruta M."/>
            <person name="Huysman M.J."/>
            <person name="Jenkins B.D."/>
            <person name="Jiroutova K."/>
            <person name="Jorgensen R.E."/>
            <person name="Joubert Y."/>
            <person name="Kaplan A."/>
            <person name="Kroger N."/>
            <person name="Kroth P.G."/>
            <person name="La Roche J."/>
            <person name="Lindquist E."/>
            <person name="Lommer M."/>
            <person name="Martin-Jezequel V."/>
            <person name="Lopez P.J."/>
            <person name="Lucas S."/>
            <person name="Mangogna M."/>
            <person name="McGinnis K."/>
            <person name="Medlin L.K."/>
            <person name="Montsant A."/>
            <person name="Oudot-Le Secq M.P."/>
            <person name="Napoli C."/>
            <person name="Obornik M."/>
            <person name="Parker M.S."/>
            <person name="Petit J.L."/>
            <person name="Porcel B.M."/>
            <person name="Poulsen N."/>
            <person name="Robison M."/>
            <person name="Rychlewski L."/>
            <person name="Rynearson T.A."/>
            <person name="Schmutz J."/>
            <person name="Shapiro H."/>
            <person name="Siaut M."/>
            <person name="Stanley M."/>
            <person name="Sussman M.R."/>
            <person name="Taylor A.R."/>
            <person name="Vardi A."/>
            <person name="von Dassow P."/>
            <person name="Vyverman W."/>
            <person name="Willis A."/>
            <person name="Wyrwicz L.S."/>
            <person name="Rokhsar D.S."/>
            <person name="Weissenbach J."/>
            <person name="Armbrust E.V."/>
            <person name="Green B.R."/>
            <person name="Van de Peer Y."/>
            <person name="Grigoriev I.V."/>
        </authorList>
    </citation>
    <scope>NUCLEOTIDE SEQUENCE [LARGE SCALE GENOMIC DNA]</scope>
    <source>
        <strain evidence="1 2">CCMP1335</strain>
    </source>
</reference>
<dbReference type="HOGENOM" id="CLU_1664275_0_0_1"/>
<keyword evidence="2" id="KW-1185">Reference proteome</keyword>
<accession>B8C0E3</accession>
<dbReference type="KEGG" id="tps:THAPSDRAFT_4824"/>
<evidence type="ECO:0000313" key="1">
    <source>
        <dbReference type="EMBL" id="EED93049.1"/>
    </source>
</evidence>
<proteinExistence type="predicted"/>
<organism evidence="1 2">
    <name type="scientific">Thalassiosira pseudonana</name>
    <name type="common">Marine diatom</name>
    <name type="synonym">Cyclotella nana</name>
    <dbReference type="NCBI Taxonomy" id="35128"/>
    <lineage>
        <taxon>Eukaryota</taxon>
        <taxon>Sar</taxon>
        <taxon>Stramenopiles</taxon>
        <taxon>Ochrophyta</taxon>
        <taxon>Bacillariophyta</taxon>
        <taxon>Coscinodiscophyceae</taxon>
        <taxon>Thalassiosirophycidae</taxon>
        <taxon>Thalassiosirales</taxon>
        <taxon>Thalassiosiraceae</taxon>
        <taxon>Thalassiosira</taxon>
    </lineage>
</organism>